<dbReference type="EMBL" id="JBBNAG010000011">
    <property type="protein sequence ID" value="KAK9095040.1"/>
    <property type="molecule type" value="Genomic_DNA"/>
</dbReference>
<sequence length="117" mass="13501">MSIERDHQQRIIDLGLRLYDSNGKAIQDYELEVLARAHLGACGKPSTNTPATFHQKLKDFTCSSWKECMNLREVKALRGVGDHPNIVKLKQLIMEDNVLYLVMECMDMTLTQFMRNE</sequence>
<dbReference type="Gene3D" id="3.30.200.20">
    <property type="entry name" value="Phosphorylase Kinase, domain 1"/>
    <property type="match status" value="1"/>
</dbReference>
<accession>A0AAP0HTD8</accession>
<evidence type="ECO:0008006" key="3">
    <source>
        <dbReference type="Google" id="ProtNLM"/>
    </source>
</evidence>
<gene>
    <name evidence="1" type="ORF">Scep_026509</name>
</gene>
<name>A0AAP0HTD8_9MAGN</name>
<comment type="caution">
    <text evidence="1">The sequence shown here is derived from an EMBL/GenBank/DDBJ whole genome shotgun (WGS) entry which is preliminary data.</text>
</comment>
<proteinExistence type="predicted"/>
<reference evidence="1 2" key="1">
    <citation type="submission" date="2024-01" db="EMBL/GenBank/DDBJ databases">
        <title>Genome assemblies of Stephania.</title>
        <authorList>
            <person name="Yang L."/>
        </authorList>
    </citation>
    <scope>NUCLEOTIDE SEQUENCE [LARGE SCALE GENOMIC DNA]</scope>
    <source>
        <strain evidence="1">JXDWG</strain>
        <tissue evidence="1">Leaf</tissue>
    </source>
</reference>
<dbReference type="SUPFAM" id="SSF56112">
    <property type="entry name" value="Protein kinase-like (PK-like)"/>
    <property type="match status" value="1"/>
</dbReference>
<dbReference type="Proteomes" id="UP001419268">
    <property type="component" value="Unassembled WGS sequence"/>
</dbReference>
<organism evidence="1 2">
    <name type="scientific">Stephania cephalantha</name>
    <dbReference type="NCBI Taxonomy" id="152367"/>
    <lineage>
        <taxon>Eukaryota</taxon>
        <taxon>Viridiplantae</taxon>
        <taxon>Streptophyta</taxon>
        <taxon>Embryophyta</taxon>
        <taxon>Tracheophyta</taxon>
        <taxon>Spermatophyta</taxon>
        <taxon>Magnoliopsida</taxon>
        <taxon>Ranunculales</taxon>
        <taxon>Menispermaceae</taxon>
        <taxon>Menispermoideae</taxon>
        <taxon>Cissampelideae</taxon>
        <taxon>Stephania</taxon>
    </lineage>
</organism>
<dbReference type="InterPro" id="IPR011009">
    <property type="entry name" value="Kinase-like_dom_sf"/>
</dbReference>
<evidence type="ECO:0000313" key="2">
    <source>
        <dbReference type="Proteomes" id="UP001419268"/>
    </source>
</evidence>
<dbReference type="AlphaFoldDB" id="A0AAP0HTD8"/>
<evidence type="ECO:0000313" key="1">
    <source>
        <dbReference type="EMBL" id="KAK9095040.1"/>
    </source>
</evidence>
<keyword evidence="2" id="KW-1185">Reference proteome</keyword>
<protein>
    <recommendedName>
        <fullName evidence="3">Protein kinase domain-containing protein</fullName>
    </recommendedName>
</protein>